<dbReference type="RefSeq" id="WP_125670257.1">
    <property type="nucleotide sequence ID" value="NZ_RCOS01000021.1"/>
</dbReference>
<proteinExistence type="predicted"/>
<dbReference type="EMBL" id="RCOS01000021">
    <property type="protein sequence ID" value="RSN78348.1"/>
    <property type="molecule type" value="Genomic_DNA"/>
</dbReference>
<name>A0A3R9X9A1_9CREN</name>
<keyword evidence="2" id="KW-1185">Reference proteome</keyword>
<protein>
    <submittedName>
        <fullName evidence="1">Uncharacterized protein</fullName>
    </submittedName>
</protein>
<organism evidence="1 2">
    <name type="scientific">Candidatus Methanodesulfokora washburnensis</name>
    <dbReference type="NCBI Taxonomy" id="2478471"/>
    <lineage>
        <taxon>Archaea</taxon>
        <taxon>Thermoproteota</taxon>
        <taxon>Candidatus Korarchaeia</taxon>
        <taxon>Candidatus Korarchaeia incertae sedis</taxon>
        <taxon>Candidatus Methanodesulfokora</taxon>
    </lineage>
</organism>
<accession>A0A3R9X9A1</accession>
<dbReference type="Proteomes" id="UP000277582">
    <property type="component" value="Unassembled WGS sequence"/>
</dbReference>
<gene>
    <name evidence="1" type="ORF">D6D85_01295</name>
</gene>
<dbReference type="AlphaFoldDB" id="A0A3R9X9A1"/>
<sequence>MDKFFDRWSYFYHTWKIVGFQAHRGGFVSLNARDEKDEKEYYQKARNNAISKIEREGWRDVYLYIAPEKLIIETDNLDKLNEFLVSLNLPKFVIEHKSNLLVEKEIFRLYKTSPCSIKHLPFDKKDAQYVLAWAIIYTKSLAGIYRELAMDIYCYVPYFAK</sequence>
<comment type="caution">
    <text evidence="1">The sequence shown here is derived from an EMBL/GenBank/DDBJ whole genome shotgun (WGS) entry which is preliminary data.</text>
</comment>
<evidence type="ECO:0000313" key="1">
    <source>
        <dbReference type="EMBL" id="RSN78348.1"/>
    </source>
</evidence>
<evidence type="ECO:0000313" key="2">
    <source>
        <dbReference type="Proteomes" id="UP000277582"/>
    </source>
</evidence>
<reference evidence="1 2" key="1">
    <citation type="submission" date="2018-10" db="EMBL/GenBank/DDBJ databases">
        <title>Co-occurring genomic capacity for anaerobic methane metabolism and dissimilatory sulfite reduction discovered in the Korarchaeota.</title>
        <authorList>
            <person name="Mckay L.J."/>
            <person name="Dlakic M."/>
            <person name="Fields M.W."/>
            <person name="Delmont T.O."/>
            <person name="Eren A.M."/>
            <person name="Jay Z.J."/>
            <person name="Klingelsmith K.B."/>
            <person name="Rusch D.B."/>
            <person name="Inskeep W.P."/>
        </authorList>
    </citation>
    <scope>NUCLEOTIDE SEQUENCE [LARGE SCALE GENOMIC DNA]</scope>
    <source>
        <strain evidence="1 2">MDKW</strain>
    </source>
</reference>